<dbReference type="PANTHER" id="PTHR33427">
    <property type="entry name" value="HNH ENDONUCLEASE"/>
    <property type="match status" value="1"/>
</dbReference>
<dbReference type="GO" id="GO:0008270">
    <property type="term" value="F:zinc ion binding"/>
    <property type="evidence" value="ECO:0007669"/>
    <property type="project" value="InterPro"/>
</dbReference>
<dbReference type="InterPro" id="IPR003615">
    <property type="entry name" value="HNH_nuc"/>
</dbReference>
<dbReference type="CDD" id="cd00085">
    <property type="entry name" value="HNHc"/>
    <property type="match status" value="1"/>
</dbReference>
<dbReference type="OMA" id="LAREECW"/>
<dbReference type="Pfam" id="PF01844">
    <property type="entry name" value="HNH"/>
    <property type="match status" value="1"/>
</dbReference>
<feature type="domain" description="HNH nuclease" evidence="1">
    <location>
        <begin position="49"/>
        <end position="95"/>
    </location>
</feature>
<evidence type="ECO:0000259" key="1">
    <source>
        <dbReference type="SMART" id="SM00507"/>
    </source>
</evidence>
<evidence type="ECO:0000313" key="2">
    <source>
        <dbReference type="EMBL" id="ABK23066.1"/>
    </source>
</evidence>
<dbReference type="EMBL" id="EF083731">
    <property type="protein sequence ID" value="ABK23066.1"/>
    <property type="molecule type" value="mRNA"/>
</dbReference>
<dbReference type="InterPro" id="IPR002711">
    <property type="entry name" value="HNH"/>
</dbReference>
<reference evidence="2" key="1">
    <citation type="journal article" date="2008" name="BMC Genomics">
        <title>A conifer genomics resource of 200,000 spruce (Picea spp.) ESTs and 6,464 high-quality, sequence-finished full-length cDNAs for Sitka spruce (Picea sitchensis).</title>
        <authorList>
            <person name="Ralph S.G."/>
            <person name="Chun H.J."/>
            <person name="Kolosova N."/>
            <person name="Cooper D."/>
            <person name="Oddy C."/>
            <person name="Ritland C.E."/>
            <person name="Kirkpatrick R."/>
            <person name="Moore R."/>
            <person name="Barber S."/>
            <person name="Holt R.A."/>
            <person name="Jones S.J."/>
            <person name="Marra M.A."/>
            <person name="Douglas C.J."/>
            <person name="Ritland K."/>
            <person name="Bohlmann J."/>
        </authorList>
    </citation>
    <scope>NUCLEOTIDE SEQUENCE</scope>
    <source>
        <tissue evidence="2">Bark</tissue>
    </source>
</reference>
<sequence>MESASPSPSEESAGNHKRVRFFDEKMRNLCWQKADVVAGRHPERWRKDGAGNIICRRFGHCEGCLCYEYDHIIPFSKGGETTVENCQILQSRVNRSKGNKDQLNRTVLEQYSCDLKFTDKELDVIEMAVYGNVMRPGLQCRCKSVAEMLGQLKSKSPQMACELPYKEA</sequence>
<accession>A9NR05</accession>
<dbReference type="AlphaFoldDB" id="A9NR05"/>
<proteinExistence type="evidence at transcript level"/>
<dbReference type="PANTHER" id="PTHR33427:SF1">
    <property type="entry name" value="F6A14.21 PROTEIN"/>
    <property type="match status" value="1"/>
</dbReference>
<dbReference type="GO" id="GO:0004519">
    <property type="term" value="F:endonuclease activity"/>
    <property type="evidence" value="ECO:0007669"/>
    <property type="project" value="InterPro"/>
</dbReference>
<organism evidence="2">
    <name type="scientific">Picea sitchensis</name>
    <name type="common">Sitka spruce</name>
    <name type="synonym">Pinus sitchensis</name>
    <dbReference type="NCBI Taxonomy" id="3332"/>
    <lineage>
        <taxon>Eukaryota</taxon>
        <taxon>Viridiplantae</taxon>
        <taxon>Streptophyta</taxon>
        <taxon>Embryophyta</taxon>
        <taxon>Tracheophyta</taxon>
        <taxon>Spermatophyta</taxon>
        <taxon>Pinopsida</taxon>
        <taxon>Pinidae</taxon>
        <taxon>Conifers I</taxon>
        <taxon>Pinales</taxon>
        <taxon>Pinaceae</taxon>
        <taxon>Picea</taxon>
    </lineage>
</organism>
<dbReference type="Gene3D" id="1.10.30.50">
    <property type="match status" value="1"/>
</dbReference>
<protein>
    <recommendedName>
        <fullName evidence="1">HNH nuclease domain-containing protein</fullName>
    </recommendedName>
</protein>
<dbReference type="GO" id="GO:0003676">
    <property type="term" value="F:nucleic acid binding"/>
    <property type="evidence" value="ECO:0007669"/>
    <property type="project" value="InterPro"/>
</dbReference>
<name>A9NR05_PICSI</name>
<dbReference type="SMART" id="SM00507">
    <property type="entry name" value="HNHc"/>
    <property type="match status" value="1"/>
</dbReference>